<reference evidence="2" key="1">
    <citation type="submission" date="2024-06" db="UniProtKB">
        <authorList>
            <consortium name="RefSeq"/>
        </authorList>
    </citation>
    <scope>NUCLEOTIDE SEQUENCE [LARGE SCALE GENOMIC DNA]</scope>
    <source>
        <strain evidence="2">J_2021</strain>
    </source>
</reference>
<evidence type="ECO:0000313" key="3">
    <source>
        <dbReference type="RefSeq" id="XP_018096813.1"/>
    </source>
</evidence>
<dbReference type="Proteomes" id="UP000186698">
    <property type="component" value="Chromosome 2S"/>
</dbReference>
<accession>A0A8J0U819</accession>
<protein>
    <submittedName>
        <fullName evidence="3">O(6)-methylguanine-induced apoptosis 2-like</fullName>
    </submittedName>
</protein>
<dbReference type="RefSeq" id="XP_018096813.1">
    <property type="nucleotide sequence ID" value="XM_018241324.2"/>
</dbReference>
<organism evidence="2 3">
    <name type="scientific">Xenopus laevis</name>
    <name type="common">African clawed frog</name>
    <dbReference type="NCBI Taxonomy" id="8355"/>
    <lineage>
        <taxon>Eukaryota</taxon>
        <taxon>Metazoa</taxon>
        <taxon>Chordata</taxon>
        <taxon>Craniata</taxon>
        <taxon>Vertebrata</taxon>
        <taxon>Euteleostomi</taxon>
        <taxon>Amphibia</taxon>
        <taxon>Batrachia</taxon>
        <taxon>Anura</taxon>
        <taxon>Pipoidea</taxon>
        <taxon>Pipidae</taxon>
        <taxon>Xenopodinae</taxon>
        <taxon>Xenopus</taxon>
        <taxon>Xenopus</taxon>
    </lineage>
</organism>
<evidence type="ECO:0000313" key="4">
    <source>
        <dbReference type="Xenbase" id="XB-GENE-17343981"/>
    </source>
</evidence>
<evidence type="ECO:0000313" key="2">
    <source>
        <dbReference type="Proteomes" id="UP000186698"/>
    </source>
</evidence>
<evidence type="ECO:0000256" key="1">
    <source>
        <dbReference type="SAM" id="MobiDB-lite"/>
    </source>
</evidence>
<name>A0A8J0U819_XENLA</name>
<keyword evidence="2" id="KW-1185">Reference proteome</keyword>
<dbReference type="Xenbase" id="XB-GENE-17343981">
    <property type="gene designation" value="stpg1.S"/>
</dbReference>
<dbReference type="KEGG" id="xla:108704664"/>
<dbReference type="GeneID" id="108704664"/>
<dbReference type="AGR" id="Xenbase:XB-GENE-17343981"/>
<sequence>MEPENVAVGGHYTINDSLVKESTKVLVSCFKSKTSCDSLNMTSDNTGHASYDPYKSSESEKSTSLGAYYPQIPGRYSLLYNSNRKWVPA</sequence>
<dbReference type="CTD" id="108704664"/>
<reference evidence="3" key="2">
    <citation type="submission" date="2025-08" db="UniProtKB">
        <authorList>
            <consortium name="RefSeq"/>
        </authorList>
    </citation>
    <scope>IDENTIFICATION</scope>
    <source>
        <strain evidence="3">J_2021</strain>
        <tissue evidence="3">Erythrocytes</tissue>
    </source>
</reference>
<proteinExistence type="predicted"/>
<dbReference type="OrthoDB" id="186871at2759"/>
<feature type="region of interest" description="Disordered" evidence="1">
    <location>
        <begin position="41"/>
        <end position="61"/>
    </location>
</feature>
<dbReference type="AlphaFoldDB" id="A0A8J0U819"/>
<gene>
    <name evidence="3 4" type="primary">stpg1.S</name>
</gene>